<evidence type="ECO:0000256" key="3">
    <source>
        <dbReference type="ARBA" id="ARBA00012595"/>
    </source>
</evidence>
<dbReference type="Gene3D" id="2.60.40.1130">
    <property type="entry name" value="Rab geranylgeranyltransferase alpha-subunit, insert domain"/>
    <property type="match status" value="1"/>
</dbReference>
<feature type="domain" description="Glycoside hydrolase family 13 N-terminal" evidence="10">
    <location>
        <begin position="364"/>
        <end position="442"/>
    </location>
</feature>
<feature type="domain" description="Pullulanase carbohydrate-binding module 41" evidence="11">
    <location>
        <begin position="35"/>
        <end position="113"/>
    </location>
</feature>
<keyword evidence="7" id="KW-0326">Glycosidase</keyword>
<dbReference type="SUPFAM" id="SSF81296">
    <property type="entry name" value="E set domains"/>
    <property type="match status" value="2"/>
</dbReference>
<name>A0ABW0E5C9_9ACTN</name>
<feature type="domain" description="Pullulanase N2" evidence="12">
    <location>
        <begin position="240"/>
        <end position="353"/>
    </location>
</feature>
<feature type="compositionally biased region" description="Polar residues" evidence="9">
    <location>
        <begin position="9"/>
        <end position="21"/>
    </location>
</feature>
<sequence>AVVVDSAGRTASDTGTTTAGQPPSKPRPSAVDRPYAVVHYQRTDGDYDGWQLKSSAGTADFTGRDAYGAFAWVELEDDAGDVTYTVEKAGVADGPQRTLETDRTGEVWIEQGGDGQRSTAPEGAYPPQDQKKAVLHYHRPDGDYDGWGLHTWTGAANPTDWTKPLQPVGRDSFGVTFEVPLADGATSLSYIVHKGDEKDIPSDRSLDFATYGKDVWLTGGTADYLLPTVGSAPDLDLGASKAQWIDAKTVVWKVKATDATSQQLVYAPRGDITVEDGALSHEGHWLRMVPTALTDAQKARFPHLKDHPAFTIDPRDRDRIRTALRGQVVATQRASNGAVLAATGVQIAGVLDDLYATGATKAELGPTFRHGRPTLSVWAPTAQDVSLEIGERTVRMRRDDGTGVWSVTGPRSWKGEEYRYKVKVWAPSAREVVTNKVTDPYSVALTTDSE</sequence>
<dbReference type="Proteomes" id="UP001596035">
    <property type="component" value="Unassembled WGS sequence"/>
</dbReference>
<dbReference type="Pfam" id="PF02922">
    <property type="entry name" value="CBM_48"/>
    <property type="match status" value="1"/>
</dbReference>
<dbReference type="RefSeq" id="WP_382055074.1">
    <property type="nucleotide sequence ID" value="NZ_JBHSKN010000034.1"/>
</dbReference>
<dbReference type="InterPro" id="IPR013784">
    <property type="entry name" value="Carb-bd-like_fold"/>
</dbReference>
<evidence type="ECO:0000256" key="7">
    <source>
        <dbReference type="ARBA" id="ARBA00023295"/>
    </source>
</evidence>
<evidence type="ECO:0000259" key="11">
    <source>
        <dbReference type="Pfam" id="PF03714"/>
    </source>
</evidence>
<dbReference type="SUPFAM" id="SSF49452">
    <property type="entry name" value="Starch-binding domain-like"/>
    <property type="match status" value="2"/>
</dbReference>
<dbReference type="InterPro" id="IPR013783">
    <property type="entry name" value="Ig-like_fold"/>
</dbReference>
<protein>
    <recommendedName>
        <fullName evidence="3">alpha-amylase</fullName>
        <ecNumber evidence="3">3.2.1.1</ecNumber>
    </recommendedName>
    <alternativeName>
        <fullName evidence="8">1,4-alpha-D-glucan glucanohydrolase</fullName>
    </alternativeName>
</protein>
<evidence type="ECO:0000256" key="1">
    <source>
        <dbReference type="ARBA" id="ARBA00000548"/>
    </source>
</evidence>
<dbReference type="CDD" id="cd02860">
    <property type="entry name" value="E_set_Pullulanase"/>
    <property type="match status" value="1"/>
</dbReference>
<accession>A0ABW0E5C9</accession>
<dbReference type="InterPro" id="IPR004193">
    <property type="entry name" value="Glyco_hydro_13_N"/>
</dbReference>
<evidence type="ECO:0000256" key="5">
    <source>
        <dbReference type="ARBA" id="ARBA00022801"/>
    </source>
</evidence>
<dbReference type="InterPro" id="IPR040671">
    <property type="entry name" value="Pullulanase_N2"/>
</dbReference>
<dbReference type="Gene3D" id="2.60.40.10">
    <property type="entry name" value="Immunoglobulins"/>
    <property type="match status" value="1"/>
</dbReference>
<proteinExistence type="inferred from homology"/>
<feature type="non-terminal residue" evidence="13">
    <location>
        <position position="1"/>
    </location>
</feature>
<dbReference type="Pfam" id="PF17967">
    <property type="entry name" value="Pullulanase_N2"/>
    <property type="match status" value="1"/>
</dbReference>
<dbReference type="InterPro" id="IPR014756">
    <property type="entry name" value="Ig_E-set"/>
</dbReference>
<feature type="domain" description="Pullulanase carbohydrate-binding module 41" evidence="11">
    <location>
        <begin position="133"/>
        <end position="223"/>
    </location>
</feature>
<evidence type="ECO:0000259" key="12">
    <source>
        <dbReference type="Pfam" id="PF17967"/>
    </source>
</evidence>
<dbReference type="Gene3D" id="2.60.40.1110">
    <property type="match status" value="2"/>
</dbReference>
<evidence type="ECO:0000259" key="10">
    <source>
        <dbReference type="Pfam" id="PF02922"/>
    </source>
</evidence>
<keyword evidence="6" id="KW-0106">Calcium</keyword>
<evidence type="ECO:0000256" key="2">
    <source>
        <dbReference type="ARBA" id="ARBA00008061"/>
    </source>
</evidence>
<organism evidence="13 14">
    <name type="scientific">Streptomyces atrovirens</name>
    <dbReference type="NCBI Taxonomy" id="285556"/>
    <lineage>
        <taxon>Bacteria</taxon>
        <taxon>Bacillati</taxon>
        <taxon>Actinomycetota</taxon>
        <taxon>Actinomycetes</taxon>
        <taxon>Kitasatosporales</taxon>
        <taxon>Streptomycetaceae</taxon>
        <taxon>Streptomyces</taxon>
    </lineage>
</organism>
<evidence type="ECO:0000256" key="6">
    <source>
        <dbReference type="ARBA" id="ARBA00022837"/>
    </source>
</evidence>
<dbReference type="CDD" id="cd10315">
    <property type="entry name" value="CBM41_pullulanase"/>
    <property type="match status" value="2"/>
</dbReference>
<evidence type="ECO:0000256" key="9">
    <source>
        <dbReference type="SAM" id="MobiDB-lite"/>
    </source>
</evidence>
<dbReference type="Pfam" id="PF03714">
    <property type="entry name" value="PUD"/>
    <property type="match status" value="2"/>
</dbReference>
<keyword evidence="5" id="KW-0378">Hydrolase</keyword>
<dbReference type="InterPro" id="IPR005323">
    <property type="entry name" value="CBM41_pullulanase"/>
</dbReference>
<evidence type="ECO:0000313" key="14">
    <source>
        <dbReference type="Proteomes" id="UP001596035"/>
    </source>
</evidence>
<feature type="non-terminal residue" evidence="13">
    <location>
        <position position="450"/>
    </location>
</feature>
<gene>
    <name evidence="13" type="ORF">ACFPWV_34425</name>
</gene>
<comment type="similarity">
    <text evidence="2">Belongs to the glycosyl hydrolase 13 family.</text>
</comment>
<comment type="caution">
    <text evidence="13">The sequence shown here is derived from an EMBL/GenBank/DDBJ whole genome shotgun (WGS) entry which is preliminary data.</text>
</comment>
<evidence type="ECO:0000256" key="8">
    <source>
        <dbReference type="ARBA" id="ARBA00030238"/>
    </source>
</evidence>
<reference evidence="14" key="1">
    <citation type="journal article" date="2019" name="Int. J. Syst. Evol. Microbiol.">
        <title>The Global Catalogue of Microorganisms (GCM) 10K type strain sequencing project: providing services to taxonomists for standard genome sequencing and annotation.</title>
        <authorList>
            <consortium name="The Broad Institute Genomics Platform"/>
            <consortium name="The Broad Institute Genome Sequencing Center for Infectious Disease"/>
            <person name="Wu L."/>
            <person name="Ma J."/>
        </authorList>
    </citation>
    <scope>NUCLEOTIDE SEQUENCE [LARGE SCALE GENOMIC DNA]</scope>
    <source>
        <strain evidence="14">CGMCC 4.7131</strain>
    </source>
</reference>
<evidence type="ECO:0000313" key="13">
    <source>
        <dbReference type="EMBL" id="MFC5244955.1"/>
    </source>
</evidence>
<keyword evidence="4" id="KW-0732">Signal</keyword>
<dbReference type="EC" id="3.2.1.1" evidence="3"/>
<evidence type="ECO:0000256" key="4">
    <source>
        <dbReference type="ARBA" id="ARBA00022729"/>
    </source>
</evidence>
<feature type="region of interest" description="Disordered" evidence="9">
    <location>
        <begin position="1"/>
        <end position="32"/>
    </location>
</feature>
<dbReference type="EMBL" id="JBHSKN010000034">
    <property type="protein sequence ID" value="MFC5244955.1"/>
    <property type="molecule type" value="Genomic_DNA"/>
</dbReference>
<keyword evidence="14" id="KW-1185">Reference proteome</keyword>
<comment type="catalytic activity">
    <reaction evidence="1">
        <text>Endohydrolysis of (1-&gt;4)-alpha-D-glucosidic linkages in polysaccharides containing three or more (1-&gt;4)-alpha-linked D-glucose units.</text>
        <dbReference type="EC" id="3.2.1.1"/>
    </reaction>
</comment>